<protein>
    <submittedName>
        <fullName evidence="4">Uncharacterized protein</fullName>
    </submittedName>
</protein>
<dbReference type="EMBL" id="WEGJ01000004">
    <property type="protein sequence ID" value="MQY11909.1"/>
    <property type="molecule type" value="Genomic_DNA"/>
</dbReference>
<proteinExistence type="predicted"/>
<dbReference type="Gene3D" id="3.40.50.300">
    <property type="entry name" value="P-loop containing nucleotide triphosphate hydrolases"/>
    <property type="match status" value="1"/>
</dbReference>
<dbReference type="Pfam" id="PF25872">
    <property type="entry name" value="HTH_77"/>
    <property type="match status" value="1"/>
</dbReference>
<dbReference type="Gene3D" id="1.25.40.10">
    <property type="entry name" value="Tetratricopeptide repeat domain"/>
    <property type="match status" value="1"/>
</dbReference>
<dbReference type="GO" id="GO:0016887">
    <property type="term" value="F:ATP hydrolysis activity"/>
    <property type="evidence" value="ECO:0007669"/>
    <property type="project" value="InterPro"/>
</dbReference>
<feature type="region of interest" description="Disordered" evidence="1">
    <location>
        <begin position="705"/>
        <end position="730"/>
    </location>
</feature>
<evidence type="ECO:0000313" key="5">
    <source>
        <dbReference type="Proteomes" id="UP000466345"/>
    </source>
</evidence>
<evidence type="ECO:0000256" key="1">
    <source>
        <dbReference type="SAM" id="MobiDB-lite"/>
    </source>
</evidence>
<dbReference type="InterPro" id="IPR027417">
    <property type="entry name" value="P-loop_NTPase"/>
</dbReference>
<feature type="domain" description="Winged helix-turn-helix" evidence="3">
    <location>
        <begin position="274"/>
        <end position="341"/>
    </location>
</feature>
<evidence type="ECO:0000259" key="3">
    <source>
        <dbReference type="Pfam" id="PF25872"/>
    </source>
</evidence>
<reference evidence="4 5" key="1">
    <citation type="submission" date="2019-10" db="EMBL/GenBank/DDBJ databases">
        <title>Streptomyces smaragdinus sp. nov. and Streptomyces fabii sp. nov., isolated from the gut of fungus growing-termite Macrotermes natalensis.</title>
        <authorList>
            <person name="Schwitalla J."/>
            <person name="Benndorf R."/>
            <person name="Martin K."/>
            <person name="De Beer W."/>
            <person name="Kaster A.-K."/>
            <person name="Vollmers J."/>
            <person name="Poulsen M."/>
            <person name="Beemelmanns C."/>
        </authorList>
    </citation>
    <scope>NUCLEOTIDE SEQUENCE [LARGE SCALE GENOMIC DNA]</scope>
    <source>
        <strain evidence="4 5">RB5</strain>
    </source>
</reference>
<dbReference type="RefSeq" id="WP_153451155.1">
    <property type="nucleotide sequence ID" value="NZ_WEGJ01000004.1"/>
</dbReference>
<keyword evidence="5" id="KW-1185">Reference proteome</keyword>
<dbReference type="SUPFAM" id="SSF48452">
    <property type="entry name" value="TPR-like"/>
    <property type="match status" value="1"/>
</dbReference>
<sequence>MRSSSRPRGTSARWPAPGNLPAELNRFVGRAPELAELGRLLSDARLVTVTGAAGVGKSRLALHAANAVQKRFGNGVWLVDLSALRDEELLPHAVLDALGRTDAPGVRGPVERLLARLAGRRLLLVLDGCEHLAAPCARLVAELLRHSPGLTVLATSRRTLDAEGERLLPLLPLPVDTPQAAELFDDRAAAVLPGYDAGAHREDVLELCRRLDGIPLALELAAGRLRALSVGQILQRLDDRFRLLAGAGHGAPPRHRTLRTAVGWSHELCLPAERLLWARLSVFAGDFDLDAVEYLCADDDPVAEDVLGALEELVAQSVVIREESHGRTRYRMLPTLREYGACWLERLEPAPARLRRRHRDWYLGLATWCELDWFGPRQTEVVGRVEEELPNIRLALEFCLETPEEAHVGQYLAATLWFYWVACGRLAEGRHWLERTLEVPGALPEPHAKALWVAGYLATQCGETVAALTALEQCRRLAAAVGDERADAYAVQMLGVAAAMSDDMPRAVTLLRRALERFRAIGEFGPLVLLAQVQLATAVSFGDVDEAVLLHREARDIARESGERWAQAYALNGLAHALWRRGGAGDAEGAHRYVREGLALHASFHDVLGMAYAVDLLAVQLAGEDAALAARLQGAAAGARRSLGPERFGAWHFTENRRGAEQRAREALGDVRYEEESALGRERGLPALVYEVLDTPCPADRACCPPASGAGAGPGAVPSAPAPRLPGQRA</sequence>
<organism evidence="4 5">
    <name type="scientific">Streptomyces smaragdinus</name>
    <dbReference type="NCBI Taxonomy" id="2585196"/>
    <lineage>
        <taxon>Bacteria</taxon>
        <taxon>Bacillati</taxon>
        <taxon>Actinomycetota</taxon>
        <taxon>Actinomycetes</taxon>
        <taxon>Kitasatosporales</taxon>
        <taxon>Streptomycetaceae</taxon>
        <taxon>Streptomyces</taxon>
    </lineage>
</organism>
<feature type="domain" description="ORC1/DEAH AAA+ ATPase" evidence="2">
    <location>
        <begin position="43"/>
        <end position="145"/>
    </location>
</feature>
<dbReference type="Proteomes" id="UP000466345">
    <property type="component" value="Unassembled WGS sequence"/>
</dbReference>
<dbReference type="PRINTS" id="PR00364">
    <property type="entry name" value="DISEASERSIST"/>
</dbReference>
<dbReference type="Pfam" id="PF13401">
    <property type="entry name" value="AAA_22"/>
    <property type="match status" value="1"/>
</dbReference>
<dbReference type="SUPFAM" id="SSF52540">
    <property type="entry name" value="P-loop containing nucleoside triphosphate hydrolases"/>
    <property type="match status" value="1"/>
</dbReference>
<dbReference type="InterPro" id="IPR049945">
    <property type="entry name" value="AAA_22"/>
</dbReference>
<evidence type="ECO:0000313" key="4">
    <source>
        <dbReference type="EMBL" id="MQY11909.1"/>
    </source>
</evidence>
<dbReference type="AlphaFoldDB" id="A0A7K0CEL4"/>
<comment type="caution">
    <text evidence="4">The sequence shown here is derived from an EMBL/GenBank/DDBJ whole genome shotgun (WGS) entry which is preliminary data.</text>
</comment>
<feature type="compositionally biased region" description="Low complexity" evidence="1">
    <location>
        <begin position="705"/>
        <end position="719"/>
    </location>
</feature>
<gene>
    <name evidence="4" type="ORF">SRB5_20280</name>
</gene>
<evidence type="ECO:0000259" key="2">
    <source>
        <dbReference type="Pfam" id="PF13401"/>
    </source>
</evidence>
<dbReference type="InterPro" id="IPR011990">
    <property type="entry name" value="TPR-like_helical_dom_sf"/>
</dbReference>
<dbReference type="PANTHER" id="PTHR47691:SF3">
    <property type="entry name" value="HTH-TYPE TRANSCRIPTIONAL REGULATOR RV0890C-RELATED"/>
    <property type="match status" value="1"/>
</dbReference>
<dbReference type="InterPro" id="IPR058852">
    <property type="entry name" value="HTH_77"/>
</dbReference>
<name>A0A7K0CEL4_9ACTN</name>
<dbReference type="OrthoDB" id="499349at2"/>
<accession>A0A7K0CEL4</accession>
<dbReference type="PANTHER" id="PTHR47691">
    <property type="entry name" value="REGULATOR-RELATED"/>
    <property type="match status" value="1"/>
</dbReference>